<comment type="caution">
    <text evidence="2">The sequence shown here is derived from an EMBL/GenBank/DDBJ whole genome shotgun (WGS) entry which is preliminary data.</text>
</comment>
<sequence>MLRIWLCLFTLLFAPVGGFGFMPAVSSGGVCMQSCPDDDEQGQCALDCTDCTCCSHVRPVVLARTNTVIPSPPEPDSTEHDEQQPPSADAGDILHVPIAHLA</sequence>
<evidence type="ECO:0008006" key="4">
    <source>
        <dbReference type="Google" id="ProtNLM"/>
    </source>
</evidence>
<reference evidence="2 3" key="1">
    <citation type="submission" date="2023-12" db="EMBL/GenBank/DDBJ databases">
        <title>the genome sequence of Hyalangium sp. s54d21.</title>
        <authorList>
            <person name="Zhang X."/>
        </authorList>
    </citation>
    <scope>NUCLEOTIDE SEQUENCE [LARGE SCALE GENOMIC DNA]</scope>
    <source>
        <strain evidence="3">s54d21</strain>
    </source>
</reference>
<protein>
    <recommendedName>
        <fullName evidence="4">Secreted protein</fullName>
    </recommendedName>
</protein>
<organism evidence="2 3">
    <name type="scientific">Hyalangium rubrum</name>
    <dbReference type="NCBI Taxonomy" id="3103134"/>
    <lineage>
        <taxon>Bacteria</taxon>
        <taxon>Pseudomonadati</taxon>
        <taxon>Myxococcota</taxon>
        <taxon>Myxococcia</taxon>
        <taxon>Myxococcales</taxon>
        <taxon>Cystobacterineae</taxon>
        <taxon>Archangiaceae</taxon>
        <taxon>Hyalangium</taxon>
    </lineage>
</organism>
<name>A0ABU5H8E5_9BACT</name>
<evidence type="ECO:0000313" key="3">
    <source>
        <dbReference type="Proteomes" id="UP001291309"/>
    </source>
</evidence>
<dbReference type="RefSeq" id="WP_321547859.1">
    <property type="nucleotide sequence ID" value="NZ_JAXIVS010000007.1"/>
</dbReference>
<dbReference type="Proteomes" id="UP001291309">
    <property type="component" value="Unassembled WGS sequence"/>
</dbReference>
<accession>A0ABU5H8E5</accession>
<proteinExistence type="predicted"/>
<evidence type="ECO:0000256" key="1">
    <source>
        <dbReference type="SAM" id="MobiDB-lite"/>
    </source>
</evidence>
<feature type="region of interest" description="Disordered" evidence="1">
    <location>
        <begin position="65"/>
        <end position="92"/>
    </location>
</feature>
<gene>
    <name evidence="2" type="ORF">SYV04_22185</name>
</gene>
<dbReference type="EMBL" id="JAXIVS010000007">
    <property type="protein sequence ID" value="MDY7229139.1"/>
    <property type="molecule type" value="Genomic_DNA"/>
</dbReference>
<evidence type="ECO:0000313" key="2">
    <source>
        <dbReference type="EMBL" id="MDY7229139.1"/>
    </source>
</evidence>
<keyword evidence="3" id="KW-1185">Reference proteome</keyword>